<comment type="subcellular location">
    <subcellularLocation>
        <location evidence="10">Cell membrane</location>
    </subcellularLocation>
</comment>
<evidence type="ECO:0000313" key="14">
    <source>
        <dbReference type="Proteomes" id="UP000183982"/>
    </source>
</evidence>
<dbReference type="Pfam" id="PF04413">
    <property type="entry name" value="Glycos_transf_N"/>
    <property type="match status" value="1"/>
</dbReference>
<dbReference type="GO" id="GO:0043842">
    <property type="term" value="F:Kdo transferase activity"/>
    <property type="evidence" value="ECO:0007669"/>
    <property type="project" value="UniProtKB-EC"/>
</dbReference>
<evidence type="ECO:0000256" key="4">
    <source>
        <dbReference type="ARBA" id="ARBA00019077"/>
    </source>
</evidence>
<dbReference type="GO" id="GO:0005886">
    <property type="term" value="C:plasma membrane"/>
    <property type="evidence" value="ECO:0007669"/>
    <property type="project" value="UniProtKB-SubCell"/>
</dbReference>
<reference evidence="14" key="1">
    <citation type="submission" date="2016-11" db="EMBL/GenBank/DDBJ databases">
        <authorList>
            <person name="Varghese N."/>
            <person name="Submissions S."/>
        </authorList>
    </citation>
    <scope>NUCLEOTIDE SEQUENCE [LARGE SCALE GENOMIC DNA]</scope>
    <source>
        <strain evidence="14">DSM 100564</strain>
    </source>
</reference>
<comment type="function">
    <text evidence="1 10">Involved in lipopolysaccharide (LPS) biosynthesis. Catalyzes the transfer of 3-deoxy-D-manno-octulosonate (Kdo) residue(s) from CMP-Kdo to lipid IV(A), the tetraacyldisaccharide-1,4'-bisphosphate precursor of lipid A.</text>
</comment>
<evidence type="ECO:0000256" key="10">
    <source>
        <dbReference type="RuleBase" id="RU365103"/>
    </source>
</evidence>
<dbReference type="GO" id="GO:0009245">
    <property type="term" value="P:lipid A biosynthetic process"/>
    <property type="evidence" value="ECO:0007669"/>
    <property type="project" value="TreeGrafter"/>
</dbReference>
<dbReference type="Proteomes" id="UP000183982">
    <property type="component" value="Unassembled WGS sequence"/>
</dbReference>
<evidence type="ECO:0000256" key="8">
    <source>
        <dbReference type="PIRSR" id="PIRSR639901-1"/>
    </source>
</evidence>
<keyword evidence="10" id="KW-0472">Membrane</keyword>
<dbReference type="InterPro" id="IPR007507">
    <property type="entry name" value="Glycos_transf_N"/>
</dbReference>
<proteinExistence type="inferred from homology"/>
<dbReference type="InterPro" id="IPR038107">
    <property type="entry name" value="Glycos_transf_N_sf"/>
</dbReference>
<dbReference type="AlphaFoldDB" id="A0A1M6L1Q0"/>
<evidence type="ECO:0000256" key="9">
    <source>
        <dbReference type="PIRSR" id="PIRSR639901-2"/>
    </source>
</evidence>
<evidence type="ECO:0000313" key="13">
    <source>
        <dbReference type="EMBL" id="SHJ65161.1"/>
    </source>
</evidence>
<feature type="active site" description="Proton acceptor" evidence="8">
    <location>
        <position position="68"/>
    </location>
</feature>
<keyword evidence="14" id="KW-1185">Reference proteome</keyword>
<dbReference type="Gene3D" id="3.40.50.11720">
    <property type="entry name" value="3-Deoxy-D-manno-octulosonic-acid transferase, N-terminal domain"/>
    <property type="match status" value="1"/>
</dbReference>
<dbReference type="Gene3D" id="3.40.50.2000">
    <property type="entry name" value="Glycogen Phosphorylase B"/>
    <property type="match status" value="1"/>
</dbReference>
<dbReference type="RefSeq" id="WP_073252504.1">
    <property type="nucleotide sequence ID" value="NZ_FQZQ01000011.1"/>
</dbReference>
<dbReference type="PANTHER" id="PTHR42755:SF1">
    <property type="entry name" value="3-DEOXY-D-MANNO-OCTULOSONIC ACID TRANSFERASE, MITOCHONDRIAL-RELATED"/>
    <property type="match status" value="1"/>
</dbReference>
<feature type="region of interest" description="Disordered" evidence="11">
    <location>
        <begin position="30"/>
        <end position="50"/>
    </location>
</feature>
<gene>
    <name evidence="13" type="ORF">SAMN05444000_11157</name>
</gene>
<sequence>MAPAPLTLTYQLYRLLTALGAPIAKRTARKRFEARNGPAERFDERSGHASLPRPSGRLIWMHAVSVGEFLSILDLVQDITATGVQVLVTTTTSSAADLAAQRLSHGVLHQFSPLDTPQATRRFLDHWHPDLAVFVESEIWPNQIVMAHARGIPLALINARLSASSLKQWQKKPDTARSLLIRFDAIMTQTDGTRTALQSLGVLPDQLAVTGDMKAAAAAQPVDHAAAQTLESNLSGRPLWVASSSHDGEEADISAAHRIVTAKSPDALLILAPRHPERGDAVEALLRAEGWTVARRSKAQPITGQTQIYLADTLGETGLWYSLAPIVFIAGSFTTVGGHNPYEPAHFDCAVLHGPHYANFELAYTEMHAANACQEVQDGRALGQTVSDLFGSAQLAVLQTNAKTFVTGAKNARGAVVQKLIGLIK</sequence>
<protein>
    <recommendedName>
        <fullName evidence="4 10">3-deoxy-D-manno-octulosonic acid transferase</fullName>
        <shortName evidence="10">Kdo transferase</shortName>
        <ecNumber evidence="3 10">2.4.99.12</ecNumber>
    </recommendedName>
    <alternativeName>
        <fullName evidence="6 10">Lipid IV(A) 3-deoxy-D-manno-octulosonic acid transferase</fullName>
    </alternativeName>
</protein>
<comment type="pathway">
    <text evidence="2 10">Bacterial outer membrane biogenesis; LPS core biosynthesis.</text>
</comment>
<evidence type="ECO:0000256" key="2">
    <source>
        <dbReference type="ARBA" id="ARBA00004713"/>
    </source>
</evidence>
<accession>A0A1M6L1Q0</accession>
<feature type="site" description="Transition state stabilizer" evidence="9">
    <location>
        <position position="136"/>
    </location>
</feature>
<evidence type="ECO:0000256" key="6">
    <source>
        <dbReference type="ARBA" id="ARBA00031445"/>
    </source>
</evidence>
<dbReference type="SUPFAM" id="SSF53756">
    <property type="entry name" value="UDP-Glycosyltransferase/glycogen phosphorylase"/>
    <property type="match status" value="1"/>
</dbReference>
<comment type="similarity">
    <text evidence="10">Belongs to the glycosyltransferase group 1 family.</text>
</comment>
<dbReference type="UniPathway" id="UPA00958"/>
<evidence type="ECO:0000256" key="11">
    <source>
        <dbReference type="SAM" id="MobiDB-lite"/>
    </source>
</evidence>
<dbReference type="STRING" id="1470563.SAMN05444000_11157"/>
<name>A0A1M6L1Q0_9RHOB</name>
<keyword evidence="10" id="KW-0448">Lipopolysaccharide biosynthesis</keyword>
<dbReference type="EC" id="2.4.99.12" evidence="3 10"/>
<organism evidence="13 14">
    <name type="scientific">Shimia gijangensis</name>
    <dbReference type="NCBI Taxonomy" id="1470563"/>
    <lineage>
        <taxon>Bacteria</taxon>
        <taxon>Pseudomonadati</taxon>
        <taxon>Pseudomonadota</taxon>
        <taxon>Alphaproteobacteria</taxon>
        <taxon>Rhodobacterales</taxon>
        <taxon>Roseobacteraceae</taxon>
    </lineage>
</organism>
<keyword evidence="5 10" id="KW-0808">Transferase</keyword>
<dbReference type="GO" id="GO:0009244">
    <property type="term" value="P:lipopolysaccharide core region biosynthetic process"/>
    <property type="evidence" value="ECO:0007669"/>
    <property type="project" value="UniProtKB-UniRule"/>
</dbReference>
<feature type="compositionally biased region" description="Basic and acidic residues" evidence="11">
    <location>
        <begin position="30"/>
        <end position="47"/>
    </location>
</feature>
<dbReference type="InterPro" id="IPR039901">
    <property type="entry name" value="Kdotransferase"/>
</dbReference>
<feature type="site" description="Transition state stabilizer" evidence="9">
    <location>
        <position position="214"/>
    </location>
</feature>
<dbReference type="OrthoDB" id="9789797at2"/>
<comment type="catalytic activity">
    <reaction evidence="7 10">
        <text>lipid IVA (E. coli) + CMP-3-deoxy-beta-D-manno-octulosonate = alpha-Kdo-(2-&gt;6)-lipid IVA (E. coli) + CMP + H(+)</text>
        <dbReference type="Rhea" id="RHEA:28066"/>
        <dbReference type="ChEBI" id="CHEBI:15378"/>
        <dbReference type="ChEBI" id="CHEBI:58603"/>
        <dbReference type="ChEBI" id="CHEBI:60364"/>
        <dbReference type="ChEBI" id="CHEBI:60377"/>
        <dbReference type="ChEBI" id="CHEBI:85987"/>
        <dbReference type="EC" id="2.4.99.12"/>
    </reaction>
</comment>
<evidence type="ECO:0000256" key="7">
    <source>
        <dbReference type="ARBA" id="ARBA00049183"/>
    </source>
</evidence>
<dbReference type="PANTHER" id="PTHR42755">
    <property type="entry name" value="3-DEOXY-MANNO-OCTULOSONATE CYTIDYLYLTRANSFERASE"/>
    <property type="match status" value="1"/>
</dbReference>
<feature type="domain" description="3-deoxy-D-manno-octulosonic-acid transferase N-terminal" evidence="12">
    <location>
        <begin position="41"/>
        <end position="215"/>
    </location>
</feature>
<evidence type="ECO:0000259" key="12">
    <source>
        <dbReference type="Pfam" id="PF04413"/>
    </source>
</evidence>
<keyword evidence="10" id="KW-1003">Cell membrane</keyword>
<evidence type="ECO:0000256" key="1">
    <source>
        <dbReference type="ARBA" id="ARBA00003394"/>
    </source>
</evidence>
<dbReference type="EMBL" id="FQZQ01000011">
    <property type="protein sequence ID" value="SHJ65161.1"/>
    <property type="molecule type" value="Genomic_DNA"/>
</dbReference>
<evidence type="ECO:0000256" key="5">
    <source>
        <dbReference type="ARBA" id="ARBA00022679"/>
    </source>
</evidence>
<evidence type="ECO:0000256" key="3">
    <source>
        <dbReference type="ARBA" id="ARBA00012621"/>
    </source>
</evidence>